<dbReference type="EMBL" id="JARKIB010000199">
    <property type="protein sequence ID" value="KAJ7724755.1"/>
    <property type="molecule type" value="Genomic_DNA"/>
</dbReference>
<evidence type="ECO:0000313" key="3">
    <source>
        <dbReference type="Proteomes" id="UP001215598"/>
    </source>
</evidence>
<gene>
    <name evidence="2" type="ORF">B0H16DRAFT_1595625</name>
</gene>
<reference evidence="2" key="1">
    <citation type="submission" date="2023-03" db="EMBL/GenBank/DDBJ databases">
        <title>Massive genome expansion in bonnet fungi (Mycena s.s.) driven by repeated elements and novel gene families across ecological guilds.</title>
        <authorList>
            <consortium name="Lawrence Berkeley National Laboratory"/>
            <person name="Harder C.B."/>
            <person name="Miyauchi S."/>
            <person name="Viragh M."/>
            <person name="Kuo A."/>
            <person name="Thoen E."/>
            <person name="Andreopoulos B."/>
            <person name="Lu D."/>
            <person name="Skrede I."/>
            <person name="Drula E."/>
            <person name="Henrissat B."/>
            <person name="Morin E."/>
            <person name="Kohler A."/>
            <person name="Barry K."/>
            <person name="LaButti K."/>
            <person name="Morin E."/>
            <person name="Salamov A."/>
            <person name="Lipzen A."/>
            <person name="Mereny Z."/>
            <person name="Hegedus B."/>
            <person name="Baldrian P."/>
            <person name="Stursova M."/>
            <person name="Weitz H."/>
            <person name="Taylor A."/>
            <person name="Grigoriev I.V."/>
            <person name="Nagy L.G."/>
            <person name="Martin F."/>
            <person name="Kauserud H."/>
        </authorList>
    </citation>
    <scope>NUCLEOTIDE SEQUENCE</scope>
    <source>
        <strain evidence="2">CBHHK182m</strain>
    </source>
</reference>
<dbReference type="Proteomes" id="UP001215598">
    <property type="component" value="Unassembled WGS sequence"/>
</dbReference>
<proteinExistence type="predicted"/>
<evidence type="ECO:0000256" key="1">
    <source>
        <dbReference type="SAM" id="Phobius"/>
    </source>
</evidence>
<name>A0AAD7HPS8_9AGAR</name>
<protein>
    <submittedName>
        <fullName evidence="2">Uncharacterized protein</fullName>
    </submittedName>
</protein>
<evidence type="ECO:0000313" key="2">
    <source>
        <dbReference type="EMBL" id="KAJ7724755.1"/>
    </source>
</evidence>
<dbReference type="AlphaFoldDB" id="A0AAD7HPS8"/>
<keyword evidence="1" id="KW-0812">Transmembrane</keyword>
<keyword evidence="3" id="KW-1185">Reference proteome</keyword>
<comment type="caution">
    <text evidence="2">The sequence shown here is derived from an EMBL/GenBank/DDBJ whole genome shotgun (WGS) entry which is preliminary data.</text>
</comment>
<sequence>MPYLRPIFKGIGSFRLGYTEQRPYPWRWTTPIILCTFLLASTLLAVINVPLSAYDTVQEVTYRPNDTLPPLPLSNLIPSILQNPRSSFTPQVLTVGDVTRLNGSIFNYTIVAALDGLVNATSVSSFSYYNNPFSHSCDVTNMTLNLGMSNETGTDVQLEGDIACHIPTPFHLAWTTNSVQQYDAHDFRSVAQDLASDLALWFDFFGRNVTGASVGLTVRPCCDCDAALAGAPPETTSLLQRPCSSTVSQFLVTAGDYIFDKASASGPIIDFIGPPPALSPTDDNPQMIANFLKDMADHLGDISLSNLVTLYQNVLQTAYHLVRLDLGVILDNQIYNSPEMYKRTILAGQNPPGSGGAAIASLQWASDASTMAQWQKQVEFFKNSDRVPVMEYLRPVPRLKPLGSAITSVFVSTFAMLSVMWTIFSLVAGALARSRPEGPSAILGHSGGMNKDLEDGNSTMEGWDASDTLLVNQTEPDNAWHTQLGRLRLDMEMRDQEMRRFLTRIMRSLKKDGLLQDAESEDNIEVERSELRMDKAFGTLTRRTTTKSSVV</sequence>
<accession>A0AAD7HPS8</accession>
<organism evidence="2 3">
    <name type="scientific">Mycena metata</name>
    <dbReference type="NCBI Taxonomy" id="1033252"/>
    <lineage>
        <taxon>Eukaryota</taxon>
        <taxon>Fungi</taxon>
        <taxon>Dikarya</taxon>
        <taxon>Basidiomycota</taxon>
        <taxon>Agaricomycotina</taxon>
        <taxon>Agaricomycetes</taxon>
        <taxon>Agaricomycetidae</taxon>
        <taxon>Agaricales</taxon>
        <taxon>Marasmiineae</taxon>
        <taxon>Mycenaceae</taxon>
        <taxon>Mycena</taxon>
    </lineage>
</organism>
<keyword evidence="1" id="KW-1133">Transmembrane helix</keyword>
<feature type="transmembrane region" description="Helical" evidence="1">
    <location>
        <begin position="409"/>
        <end position="432"/>
    </location>
</feature>
<keyword evidence="1" id="KW-0472">Membrane</keyword>